<gene>
    <name evidence="1" type="ORF">VRLFYP33_00807</name>
</gene>
<accession>A0A6N3AJX4</accession>
<reference evidence="1" key="1">
    <citation type="submission" date="2019-11" db="EMBL/GenBank/DDBJ databases">
        <authorList>
            <person name="Feng L."/>
        </authorList>
    </citation>
    <scope>NUCLEOTIDE SEQUENCE</scope>
    <source>
        <strain evidence="1">VrattiLFYP33</strain>
    </source>
</reference>
<protein>
    <submittedName>
        <fullName evidence="1">Uncharacterized protein</fullName>
    </submittedName>
</protein>
<dbReference type="RefSeq" id="WP_156704447.1">
    <property type="nucleotide sequence ID" value="NZ_CACRUX010000033.1"/>
</dbReference>
<evidence type="ECO:0000313" key="1">
    <source>
        <dbReference type="EMBL" id="VYT92835.1"/>
    </source>
</evidence>
<organism evidence="1">
    <name type="scientific">Veillonella ratti</name>
    <dbReference type="NCBI Taxonomy" id="103892"/>
    <lineage>
        <taxon>Bacteria</taxon>
        <taxon>Bacillati</taxon>
        <taxon>Bacillota</taxon>
        <taxon>Negativicutes</taxon>
        <taxon>Veillonellales</taxon>
        <taxon>Veillonellaceae</taxon>
        <taxon>Veillonella</taxon>
    </lineage>
</organism>
<sequence>MDERTRLKYLEIASKSLAEIIKTVNGLRGELVKLDDLSEDLSEKTKGRYCVYCDDFIVEFYKLKHQAEKLEQHVKTKLEAELFLMEALRAHVRRAIKKAINNAKGWRELWHAIKFAWAIRQTRKKIAEELND</sequence>
<dbReference type="AlphaFoldDB" id="A0A6N3AJX4"/>
<dbReference type="EMBL" id="CACRUX010000033">
    <property type="protein sequence ID" value="VYT92835.1"/>
    <property type="molecule type" value="Genomic_DNA"/>
</dbReference>
<proteinExistence type="predicted"/>
<name>A0A6N3AJX4_9FIRM</name>